<dbReference type="STRING" id="228908.NEQ077a"/>
<evidence type="ECO:0000313" key="2">
    <source>
        <dbReference type="EMBL" id="AAR38933.1"/>
    </source>
</evidence>
<dbReference type="EMBL" id="AE017199">
    <property type="protein sequence ID" value="AAR38933.1"/>
    <property type="molecule type" value="Genomic_DNA"/>
</dbReference>
<dbReference type="Proteomes" id="UP000000578">
    <property type="component" value="Chromosome"/>
</dbReference>
<name>Q74MJ1_NANEQ</name>
<sequence length="269" mass="31291">MDKLYFGPAGIPNSAEKRDLLNGLKTVKNLGLDAMELEFVYGVRYNPRVLPLVKEFAQKNNIVLTAHAPYYINLAAKEKEKIEKSIKYILDTARVLNELNGYSIVFHPGYYMKRDPKEVYKIVKENLAKVLEMANQEGIKVWIRPETMDLPSRFGSLEETFELARELGTLPCIDFAHLRYRYKNNKPEFFRQVLEKYEEYFGKEGLKNMHIHMSGINLDPRASHKNLKESDMPWQEILDLLKEFNAKGVVISESPNLEEDAIMMKKYYG</sequence>
<gene>
    <name evidence="2" type="ORF">NEQ077a</name>
</gene>
<dbReference type="AlphaFoldDB" id="Q74MJ1"/>
<proteinExistence type="predicted"/>
<protein>
    <submittedName>
        <fullName evidence="2">NEQ077a</fullName>
    </submittedName>
</protein>
<dbReference type="PANTHER" id="PTHR21445">
    <property type="entry name" value="ENDONUCLEASE IV ENDODEOXYRIBONUCLEASE IV"/>
    <property type="match status" value="1"/>
</dbReference>
<dbReference type="GO" id="GO:0003906">
    <property type="term" value="F:DNA-(apurinic or apyrimidinic site) endonuclease activity"/>
    <property type="evidence" value="ECO:0007669"/>
    <property type="project" value="TreeGrafter"/>
</dbReference>
<dbReference type="HOGENOM" id="CLU_068832_0_0_2"/>
<dbReference type="InterPro" id="IPR001719">
    <property type="entry name" value="AP_endonuc_2"/>
</dbReference>
<dbReference type="Pfam" id="PF01261">
    <property type="entry name" value="AP_endonuc_2"/>
    <property type="match status" value="1"/>
</dbReference>
<accession>Q74MJ1</accession>
<dbReference type="SMART" id="SM00518">
    <property type="entry name" value="AP2Ec"/>
    <property type="match status" value="1"/>
</dbReference>
<dbReference type="BioCyc" id="NEQU228908:GJB6-85-MONOMER"/>
<feature type="domain" description="Xylose isomerase-like TIM barrel" evidence="1">
    <location>
        <begin position="25"/>
        <end position="258"/>
    </location>
</feature>
<dbReference type="InterPro" id="IPR036237">
    <property type="entry name" value="Xyl_isomerase-like_sf"/>
</dbReference>
<reference evidence="2 3" key="1">
    <citation type="journal article" date="2003" name="Proc. Natl. Acad. Sci. U.S.A.">
        <title>The genome of Nanoarchaeum equitans: insights into early archaeal evolution and derived parasitism.</title>
        <authorList>
            <person name="Waters E."/>
            <person name="Hohn M.J."/>
            <person name="Ahel I."/>
            <person name="Graham D.E."/>
            <person name="Adams M.D."/>
            <person name="Barnstead M."/>
            <person name="Beeson K.Y."/>
            <person name="Bibbs L."/>
            <person name="Bolanos R."/>
            <person name="Keller M."/>
            <person name="Kretz K."/>
            <person name="Lin X."/>
            <person name="Mathur E."/>
            <person name="Ni J."/>
            <person name="Podar M."/>
            <person name="Richardson T."/>
            <person name="Sutton G.G."/>
            <person name="Simon M."/>
            <person name="Soll D."/>
            <person name="Stetter K.O."/>
            <person name="Short J.M."/>
            <person name="Noordewier M."/>
        </authorList>
    </citation>
    <scope>NUCLEOTIDE SEQUENCE [LARGE SCALE GENOMIC DNA]</scope>
    <source>
        <strain evidence="2 3">Kin4-M</strain>
    </source>
</reference>
<dbReference type="Gene3D" id="3.20.20.150">
    <property type="entry name" value="Divalent-metal-dependent TIM barrel enzymes"/>
    <property type="match status" value="1"/>
</dbReference>
<dbReference type="EnsemblBacteria" id="AAR38933">
    <property type="protein sequence ID" value="AAR38933"/>
    <property type="gene ID" value="NEQ077a"/>
</dbReference>
<dbReference type="PATRIC" id="fig|228908.8.peg.80"/>
<dbReference type="KEGG" id="neq:NEQ077a"/>
<organism evidence="2 3">
    <name type="scientific">Nanoarchaeum equitans (strain Kin4-M)</name>
    <dbReference type="NCBI Taxonomy" id="228908"/>
    <lineage>
        <taxon>Archaea</taxon>
        <taxon>Nanobdellota</taxon>
        <taxon>Candidatus Nanoarchaeia</taxon>
        <taxon>Nanoarchaeales</taxon>
        <taxon>Nanoarchaeaceae</taxon>
        <taxon>Nanoarchaeum</taxon>
    </lineage>
</organism>
<dbReference type="GO" id="GO:0008081">
    <property type="term" value="F:phosphoric diester hydrolase activity"/>
    <property type="evidence" value="ECO:0007669"/>
    <property type="project" value="TreeGrafter"/>
</dbReference>
<evidence type="ECO:0000313" key="3">
    <source>
        <dbReference type="Proteomes" id="UP000000578"/>
    </source>
</evidence>
<dbReference type="InterPro" id="IPR013022">
    <property type="entry name" value="Xyl_isomerase-like_TIM-brl"/>
</dbReference>
<dbReference type="GO" id="GO:0003677">
    <property type="term" value="F:DNA binding"/>
    <property type="evidence" value="ECO:0007669"/>
    <property type="project" value="InterPro"/>
</dbReference>
<evidence type="ECO:0000259" key="1">
    <source>
        <dbReference type="Pfam" id="PF01261"/>
    </source>
</evidence>
<dbReference type="PANTHER" id="PTHR21445:SF0">
    <property type="entry name" value="APURINIC-APYRIMIDINIC ENDONUCLEASE"/>
    <property type="match status" value="1"/>
</dbReference>
<dbReference type="GO" id="GO:0006284">
    <property type="term" value="P:base-excision repair"/>
    <property type="evidence" value="ECO:0007669"/>
    <property type="project" value="TreeGrafter"/>
</dbReference>
<dbReference type="SUPFAM" id="SSF51658">
    <property type="entry name" value="Xylose isomerase-like"/>
    <property type="match status" value="1"/>
</dbReference>
<dbReference type="GO" id="GO:0008270">
    <property type="term" value="F:zinc ion binding"/>
    <property type="evidence" value="ECO:0007669"/>
    <property type="project" value="InterPro"/>
</dbReference>
<dbReference type="FunFam" id="3.20.20.150:FF:000017">
    <property type="entry name" value="Endonuclease IV related protein"/>
    <property type="match status" value="1"/>
</dbReference>
<keyword evidence="3" id="KW-1185">Reference proteome</keyword>